<evidence type="ECO:0000256" key="1">
    <source>
        <dbReference type="SAM" id="Phobius"/>
    </source>
</evidence>
<gene>
    <name evidence="2" type="ORF">HA222_00055</name>
    <name evidence="3" type="ORF">HA227_00195</name>
</gene>
<keyword evidence="1" id="KW-0472">Membrane</keyword>
<dbReference type="Proteomes" id="UP000590964">
    <property type="component" value="Unassembled WGS sequence"/>
</dbReference>
<dbReference type="Proteomes" id="UP000527315">
    <property type="component" value="Unassembled WGS sequence"/>
</dbReference>
<sequence>MADNKKAGQRVDSIFEKFGEFVTNTIKRFAAFLFFLFGLGAVFGAFFASNPLVLFIPFAIAILAYYSRDFAIIILVLFFLAFFLIPI</sequence>
<name>A0A7J4KRJ4_9ARCH</name>
<organism evidence="3 4">
    <name type="scientific">Candidatus Iainarchaeum sp</name>
    <dbReference type="NCBI Taxonomy" id="3101447"/>
    <lineage>
        <taxon>Archaea</taxon>
        <taxon>Candidatus Iainarchaeota</taxon>
        <taxon>Candidatus Iainarchaeia</taxon>
        <taxon>Candidatus Iainarchaeales</taxon>
        <taxon>Candidatus Iainarchaeaceae</taxon>
        <taxon>Candidatus Iainarchaeum</taxon>
    </lineage>
</organism>
<keyword evidence="1" id="KW-1133">Transmembrane helix</keyword>
<accession>A0A7J4KRJ4</accession>
<comment type="caution">
    <text evidence="3">The sequence shown here is derived from an EMBL/GenBank/DDBJ whole genome shotgun (WGS) entry which is preliminary data.</text>
</comment>
<dbReference type="EMBL" id="DUFJ01000003">
    <property type="protein sequence ID" value="HIH32651.1"/>
    <property type="molecule type" value="Genomic_DNA"/>
</dbReference>
<feature type="transmembrane region" description="Helical" evidence="1">
    <location>
        <begin position="54"/>
        <end position="85"/>
    </location>
</feature>
<protein>
    <submittedName>
        <fullName evidence="3">Uncharacterized protein</fullName>
    </submittedName>
</protein>
<dbReference type="AlphaFoldDB" id="A0A7J4KRJ4"/>
<reference evidence="3" key="1">
    <citation type="journal article" date="2020" name="bioRxiv">
        <title>A rank-normalized archaeal taxonomy based on genome phylogeny resolves widespread incomplete and uneven classifications.</title>
        <authorList>
            <person name="Rinke C."/>
            <person name="Chuvochina M."/>
            <person name="Mussig A.J."/>
            <person name="Chaumeil P.-A."/>
            <person name="Waite D.W."/>
            <person name="Whitman W.B."/>
            <person name="Parks D.H."/>
            <person name="Hugenholtz P."/>
        </authorList>
    </citation>
    <scope>NUCLEOTIDE SEQUENCE</scope>
    <source>
        <strain evidence="3">UBA10036</strain>
        <strain evidence="2">UBA10191</strain>
    </source>
</reference>
<evidence type="ECO:0000313" key="2">
    <source>
        <dbReference type="EMBL" id="HIH21041.1"/>
    </source>
</evidence>
<keyword evidence="1" id="KW-0812">Transmembrane</keyword>
<feature type="transmembrane region" description="Helical" evidence="1">
    <location>
        <begin position="29"/>
        <end position="48"/>
    </location>
</feature>
<proteinExistence type="predicted"/>
<evidence type="ECO:0000313" key="3">
    <source>
        <dbReference type="EMBL" id="HIH32651.1"/>
    </source>
</evidence>
<evidence type="ECO:0000313" key="4">
    <source>
        <dbReference type="Proteomes" id="UP000527315"/>
    </source>
</evidence>
<dbReference type="EMBL" id="DUFW01000002">
    <property type="protein sequence ID" value="HIH21041.1"/>
    <property type="molecule type" value="Genomic_DNA"/>
</dbReference>